<organism evidence="1 2">
    <name type="scientific">Glossina austeni</name>
    <name type="common">Savannah tsetse fly</name>
    <dbReference type="NCBI Taxonomy" id="7395"/>
    <lineage>
        <taxon>Eukaryota</taxon>
        <taxon>Metazoa</taxon>
        <taxon>Ecdysozoa</taxon>
        <taxon>Arthropoda</taxon>
        <taxon>Hexapoda</taxon>
        <taxon>Insecta</taxon>
        <taxon>Pterygota</taxon>
        <taxon>Neoptera</taxon>
        <taxon>Endopterygota</taxon>
        <taxon>Diptera</taxon>
        <taxon>Brachycera</taxon>
        <taxon>Muscomorpha</taxon>
        <taxon>Hippoboscoidea</taxon>
        <taxon>Glossinidae</taxon>
        <taxon>Glossina</taxon>
    </lineage>
</organism>
<keyword evidence="2" id="KW-1185">Reference proteome</keyword>
<protein>
    <submittedName>
        <fullName evidence="1">Uncharacterized protein</fullName>
    </submittedName>
</protein>
<evidence type="ECO:0000313" key="1">
    <source>
        <dbReference type="EnsemblMetazoa" id="GAUT012675-PA"/>
    </source>
</evidence>
<evidence type="ECO:0000313" key="2">
    <source>
        <dbReference type="Proteomes" id="UP000078200"/>
    </source>
</evidence>
<dbReference type="EnsemblMetazoa" id="GAUT012675-RA">
    <property type="protein sequence ID" value="GAUT012675-PA"/>
    <property type="gene ID" value="GAUT012675"/>
</dbReference>
<reference evidence="1" key="1">
    <citation type="submission" date="2020-05" db="UniProtKB">
        <authorList>
            <consortium name="EnsemblMetazoa"/>
        </authorList>
    </citation>
    <scope>IDENTIFICATION</scope>
    <source>
        <strain evidence="1">TTRI</strain>
    </source>
</reference>
<name>A0A1A9UR38_GLOAU</name>
<proteinExistence type="predicted"/>
<dbReference type="AlphaFoldDB" id="A0A1A9UR38"/>
<dbReference type="Proteomes" id="UP000078200">
    <property type="component" value="Unassembled WGS sequence"/>
</dbReference>
<sequence length="146" mass="17395">MQSESENEVSHTLVWCTHFMTTHMHVSDYDKRDEKTTIPCICKIQKYVRVTTCNEFFSKELEKLFNSFEYRMRINDLTTFKMNQLRAQVVCKFLTADPQITSKKETFIRIEPTEIGLREYQYRKKRYNNGHNDSPVYKDACAHSTS</sequence>
<dbReference type="VEuPathDB" id="VectorBase:GAUT012675"/>
<accession>A0A1A9UR38</accession>